<dbReference type="PANTHER" id="PTHR33539:SF1">
    <property type="entry name" value="UPF0764 PROTEIN C16ORF89"/>
    <property type="match status" value="1"/>
</dbReference>
<accession>A0A9R0EFC8</accession>
<dbReference type="Pfam" id="PF15882">
    <property type="entry name" value="DUF4735"/>
    <property type="match status" value="1"/>
</dbReference>
<dbReference type="Proteomes" id="UP000829999">
    <property type="component" value="Chromosome 12"/>
</dbReference>
<evidence type="ECO:0000313" key="1">
    <source>
        <dbReference type="Proteomes" id="UP000829999"/>
    </source>
</evidence>
<name>A0A9R0EFC8_SPOFR</name>
<organism evidence="1 2">
    <name type="scientific">Spodoptera frugiperda</name>
    <name type="common">Fall armyworm</name>
    <dbReference type="NCBI Taxonomy" id="7108"/>
    <lineage>
        <taxon>Eukaryota</taxon>
        <taxon>Metazoa</taxon>
        <taxon>Ecdysozoa</taxon>
        <taxon>Arthropoda</taxon>
        <taxon>Hexapoda</taxon>
        <taxon>Insecta</taxon>
        <taxon>Pterygota</taxon>
        <taxon>Neoptera</taxon>
        <taxon>Endopterygota</taxon>
        <taxon>Lepidoptera</taxon>
        <taxon>Glossata</taxon>
        <taxon>Ditrysia</taxon>
        <taxon>Noctuoidea</taxon>
        <taxon>Noctuidae</taxon>
        <taxon>Amphipyrinae</taxon>
        <taxon>Spodoptera</taxon>
    </lineage>
</organism>
<protein>
    <submittedName>
        <fullName evidence="2">UPF0764 protein C16orf89</fullName>
    </submittedName>
</protein>
<dbReference type="RefSeq" id="XP_035430239.2">
    <property type="nucleotide sequence ID" value="XM_035574346.2"/>
</dbReference>
<keyword evidence="1" id="KW-1185">Reference proteome</keyword>
<dbReference type="InterPro" id="IPR031751">
    <property type="entry name" value="DUF4735"/>
</dbReference>
<dbReference type="GeneID" id="118262751"/>
<dbReference type="PANTHER" id="PTHR33539">
    <property type="entry name" value="UPF0764 PROTEIN C16ORF89"/>
    <property type="match status" value="1"/>
</dbReference>
<dbReference type="GO" id="GO:0005829">
    <property type="term" value="C:cytosol"/>
    <property type="evidence" value="ECO:0007669"/>
    <property type="project" value="TreeGrafter"/>
</dbReference>
<reference evidence="2" key="1">
    <citation type="submission" date="2025-08" db="UniProtKB">
        <authorList>
            <consortium name="RefSeq"/>
        </authorList>
    </citation>
    <scope>IDENTIFICATION</scope>
    <source>
        <tissue evidence="2">Whole larval tissue</tissue>
    </source>
</reference>
<evidence type="ECO:0000313" key="2">
    <source>
        <dbReference type="RefSeq" id="XP_035430239.2"/>
    </source>
</evidence>
<gene>
    <name evidence="2" type="primary">LOC118262751</name>
</gene>
<dbReference type="OrthoDB" id="5949187at2759"/>
<dbReference type="AlphaFoldDB" id="A0A9R0EFC8"/>
<sequence length="373" mass="42816">MNYKKYCTKFRPCTLISLSIILILNIISINGDSVASHQGVLDDLPRASDLNRYLIILERAVDFCLENKHGVDMSLDFGLFLVGVTLNQVLTEKRQKLPPDVVFRLEQLLLKYGEIKDYFNVHVKKGLLSEYGHSSRITDLVYNISSWQLPLEYFDLELLKRTKILDDDELNDLYGPWDAYIRTVTNYMDFKPSLEDSDTCIAHLAHLPLYPPAWKPQAKCRIPILCRHYLLDGNNYGYGLAHRLLLLLMAKHSRNCAVFGEEVDEDKMDRFCSTIYHECQFNALNDFGMPDLAFEFVALCGLLGNAQFLTNSWMESLMKYQTRDGYFNGDIVGTVYDNISKNITNQNALNKHTTGTAVASFANVIRYILETHY</sequence>
<dbReference type="GO" id="GO:0016020">
    <property type="term" value="C:membrane"/>
    <property type="evidence" value="ECO:0007669"/>
    <property type="project" value="TreeGrafter"/>
</dbReference>
<proteinExistence type="predicted"/>